<organism evidence="1 2">
    <name type="scientific">Magnetospirillum aberrantis SpK</name>
    <dbReference type="NCBI Taxonomy" id="908842"/>
    <lineage>
        <taxon>Bacteria</taxon>
        <taxon>Pseudomonadati</taxon>
        <taxon>Pseudomonadota</taxon>
        <taxon>Alphaproteobacteria</taxon>
        <taxon>Rhodospirillales</taxon>
        <taxon>Rhodospirillaceae</taxon>
        <taxon>Magnetospirillum</taxon>
    </lineage>
</organism>
<dbReference type="Proteomes" id="UP000480684">
    <property type="component" value="Unassembled WGS sequence"/>
</dbReference>
<evidence type="ECO:0000313" key="2">
    <source>
        <dbReference type="Proteomes" id="UP000480684"/>
    </source>
</evidence>
<gene>
    <name evidence="1" type="ORF">G4223_10650</name>
</gene>
<comment type="caution">
    <text evidence="1">The sequence shown here is derived from an EMBL/GenBank/DDBJ whole genome shotgun (WGS) entry which is preliminary data.</text>
</comment>
<name>A0A7C9UU99_9PROT</name>
<dbReference type="EMBL" id="JAAIYP010000037">
    <property type="protein sequence ID" value="NFV80568.1"/>
    <property type="molecule type" value="Genomic_DNA"/>
</dbReference>
<protein>
    <submittedName>
        <fullName evidence="1">Uncharacterized protein</fullName>
    </submittedName>
</protein>
<reference evidence="1 2" key="1">
    <citation type="submission" date="2020-02" db="EMBL/GenBank/DDBJ databases">
        <authorList>
            <person name="Dziuba M."/>
            <person name="Kuznetsov B."/>
            <person name="Mardanov A."/>
            <person name="Ravin N."/>
            <person name="Grouzdev D."/>
        </authorList>
    </citation>
    <scope>NUCLEOTIDE SEQUENCE [LARGE SCALE GENOMIC DNA]</scope>
    <source>
        <strain evidence="1 2">SpK</strain>
    </source>
</reference>
<dbReference type="RefSeq" id="WP_163679033.1">
    <property type="nucleotide sequence ID" value="NZ_JAAIYP010000037.1"/>
</dbReference>
<dbReference type="AlphaFoldDB" id="A0A7C9UU99"/>
<accession>A0A7C9UU99</accession>
<keyword evidence="2" id="KW-1185">Reference proteome</keyword>
<evidence type="ECO:0000313" key="1">
    <source>
        <dbReference type="EMBL" id="NFV80568.1"/>
    </source>
</evidence>
<sequence length="85" mass="9162">MLSLVDCIAFSGLTPDQLEAVACHKHVPVIVAAEWAETALDTADGTHEVETALAKEAKLAADHHLACAECWGRALSEFRTQHPEL</sequence>
<proteinExistence type="predicted"/>